<dbReference type="Proteomes" id="UP001604336">
    <property type="component" value="Unassembled WGS sequence"/>
</dbReference>
<dbReference type="EMBL" id="JBFOLK010000007">
    <property type="protein sequence ID" value="KAL2498707.1"/>
    <property type="molecule type" value="Genomic_DNA"/>
</dbReference>
<dbReference type="InterPro" id="IPR031322">
    <property type="entry name" value="Shikimate/glucono_kinase"/>
</dbReference>
<sequence length="349" mass="39578">MPNFRLYKYNYILKLKGFNPTYHNSTHKVIILNSNSTGGEEGEKPSTNHRFLAFRKSQAQALVARSSMEVKLSQSWQLSTWTNSENITRKPNGSLRFSQKCVEQHRYNKPISYHLPTRKGSSWQRPLVLKVSCSSENVPASVLESGCFPASFDETKILENKAEEITQYLNGRCIYLVGMMGSGKTTVGRVLSEALVYSFYDCDTLIEQAVGETTVAEIFKIHGESFFRDNETEVLRKLSLRHRLVVSTGGGAVVRPINWRYMQKGISVWLDVPLEALARRITAVGTDSRPLLHQESGDPYLKTMKRLSNLFEERGEAYANANARVSLQNIAAKLRDTDVLEQIEKFLKK</sequence>
<dbReference type="Gene3D" id="3.40.50.300">
    <property type="entry name" value="P-loop containing nucleotide triphosphate hydrolases"/>
    <property type="match status" value="1"/>
</dbReference>
<comment type="catalytic activity">
    <reaction evidence="12">
        <text>shikimate + ATP = 3-phosphoshikimate + ADP + H(+)</text>
        <dbReference type="Rhea" id="RHEA:13121"/>
        <dbReference type="ChEBI" id="CHEBI:15378"/>
        <dbReference type="ChEBI" id="CHEBI:30616"/>
        <dbReference type="ChEBI" id="CHEBI:36208"/>
        <dbReference type="ChEBI" id="CHEBI:145989"/>
        <dbReference type="ChEBI" id="CHEBI:456216"/>
        <dbReference type="EC" id="2.7.1.71"/>
    </reaction>
</comment>
<dbReference type="GO" id="GO:0009507">
    <property type="term" value="C:chloroplast"/>
    <property type="evidence" value="ECO:0007669"/>
    <property type="project" value="UniProtKB-SubCell"/>
</dbReference>
<dbReference type="GO" id="GO:0005524">
    <property type="term" value="F:ATP binding"/>
    <property type="evidence" value="ECO:0007669"/>
    <property type="project" value="UniProtKB-KW"/>
</dbReference>
<dbReference type="InterPro" id="IPR023000">
    <property type="entry name" value="Shikimate_kinase_CS"/>
</dbReference>
<organism evidence="13 14">
    <name type="scientific">Abeliophyllum distichum</name>
    <dbReference type="NCBI Taxonomy" id="126358"/>
    <lineage>
        <taxon>Eukaryota</taxon>
        <taxon>Viridiplantae</taxon>
        <taxon>Streptophyta</taxon>
        <taxon>Embryophyta</taxon>
        <taxon>Tracheophyta</taxon>
        <taxon>Spermatophyta</taxon>
        <taxon>Magnoliopsida</taxon>
        <taxon>eudicotyledons</taxon>
        <taxon>Gunneridae</taxon>
        <taxon>Pentapetalae</taxon>
        <taxon>asterids</taxon>
        <taxon>lamiids</taxon>
        <taxon>Lamiales</taxon>
        <taxon>Oleaceae</taxon>
        <taxon>Forsythieae</taxon>
        <taxon>Abeliophyllum</taxon>
    </lineage>
</organism>
<evidence type="ECO:0000313" key="13">
    <source>
        <dbReference type="EMBL" id="KAL2498707.1"/>
    </source>
</evidence>
<evidence type="ECO:0000256" key="4">
    <source>
        <dbReference type="ARBA" id="ARBA00006997"/>
    </source>
</evidence>
<evidence type="ECO:0000256" key="3">
    <source>
        <dbReference type="ARBA" id="ARBA00004842"/>
    </source>
</evidence>
<evidence type="ECO:0000313" key="14">
    <source>
        <dbReference type="Proteomes" id="UP001604336"/>
    </source>
</evidence>
<dbReference type="GO" id="GO:0008652">
    <property type="term" value="P:amino acid biosynthetic process"/>
    <property type="evidence" value="ECO:0007669"/>
    <property type="project" value="UniProtKB-KW"/>
</dbReference>
<evidence type="ECO:0000256" key="9">
    <source>
        <dbReference type="ARBA" id="ARBA00022777"/>
    </source>
</evidence>
<gene>
    <name evidence="13" type="ORF">Adt_24257</name>
</gene>
<keyword evidence="8" id="KW-0547">Nucleotide-binding</keyword>
<dbReference type="Pfam" id="PF01202">
    <property type="entry name" value="SKI"/>
    <property type="match status" value="1"/>
</dbReference>
<comment type="pathway">
    <text evidence="3">Metabolic intermediate biosynthesis; chorismate biosynthesis; chorismate from D-erythrose 4-phosphate and phosphoenolpyruvate: step 5/7.</text>
</comment>
<reference evidence="14" key="1">
    <citation type="submission" date="2024-07" db="EMBL/GenBank/DDBJ databases">
        <title>Two chromosome-level genome assemblies of Korean endemic species Abeliophyllum distichum and Forsythia ovata (Oleaceae).</title>
        <authorList>
            <person name="Jang H."/>
        </authorList>
    </citation>
    <scope>NUCLEOTIDE SEQUENCE [LARGE SCALE GENOMIC DNA]</scope>
</reference>
<comment type="caution">
    <text evidence="13">The sequence shown here is derived from an EMBL/GenBank/DDBJ whole genome shotgun (WGS) entry which is preliminary data.</text>
</comment>
<keyword evidence="6" id="KW-0028">Amino-acid biosynthesis</keyword>
<keyword evidence="14" id="KW-1185">Reference proteome</keyword>
<evidence type="ECO:0000256" key="5">
    <source>
        <dbReference type="ARBA" id="ARBA00012154"/>
    </source>
</evidence>
<evidence type="ECO:0000256" key="10">
    <source>
        <dbReference type="ARBA" id="ARBA00022840"/>
    </source>
</evidence>
<proteinExistence type="inferred from homology"/>
<evidence type="ECO:0000256" key="11">
    <source>
        <dbReference type="ARBA" id="ARBA00023141"/>
    </source>
</evidence>
<name>A0ABD1SD79_9LAMI</name>
<keyword evidence="7" id="KW-0808">Transferase</keyword>
<dbReference type="PROSITE" id="PS01128">
    <property type="entry name" value="SHIKIMATE_KINASE"/>
    <property type="match status" value="1"/>
</dbReference>
<comment type="function">
    <text evidence="1">Catalyzes the specific phosphorylation of the 3-hydroxyl group of shikimic acid using ATP as a cosubstrate.</text>
</comment>
<protein>
    <recommendedName>
        <fullName evidence="5">shikimate kinase</fullName>
        <ecNumber evidence="5">2.7.1.71</ecNumber>
    </recommendedName>
</protein>
<dbReference type="InterPro" id="IPR027417">
    <property type="entry name" value="P-loop_NTPase"/>
</dbReference>
<dbReference type="GO" id="GO:0009073">
    <property type="term" value="P:aromatic amino acid family biosynthetic process"/>
    <property type="evidence" value="ECO:0007669"/>
    <property type="project" value="UniProtKB-KW"/>
</dbReference>
<evidence type="ECO:0000256" key="2">
    <source>
        <dbReference type="ARBA" id="ARBA00004229"/>
    </source>
</evidence>
<dbReference type="HAMAP" id="MF_00109">
    <property type="entry name" value="Shikimate_kinase"/>
    <property type="match status" value="1"/>
</dbReference>
<dbReference type="EC" id="2.7.1.71" evidence="5"/>
<dbReference type="AlphaFoldDB" id="A0ABD1SD79"/>
<keyword evidence="10" id="KW-0067">ATP-binding</keyword>
<keyword evidence="9 13" id="KW-0418">Kinase</keyword>
<evidence type="ECO:0000256" key="6">
    <source>
        <dbReference type="ARBA" id="ARBA00022605"/>
    </source>
</evidence>
<dbReference type="PANTHER" id="PTHR21087:SF16">
    <property type="entry name" value="SHIKIMATE KINASE 1, CHLOROPLASTIC"/>
    <property type="match status" value="1"/>
</dbReference>
<dbReference type="PANTHER" id="PTHR21087">
    <property type="entry name" value="SHIKIMATE KINASE"/>
    <property type="match status" value="1"/>
</dbReference>
<evidence type="ECO:0000256" key="1">
    <source>
        <dbReference type="ARBA" id="ARBA00002641"/>
    </source>
</evidence>
<keyword evidence="11" id="KW-0057">Aromatic amino acid biosynthesis</keyword>
<dbReference type="SUPFAM" id="SSF52540">
    <property type="entry name" value="P-loop containing nucleoside triphosphate hydrolases"/>
    <property type="match status" value="1"/>
</dbReference>
<dbReference type="InterPro" id="IPR000623">
    <property type="entry name" value="Shikimate_kinase/TSH1"/>
</dbReference>
<dbReference type="FunFam" id="3.40.50.300:FF:001033">
    <property type="entry name" value="Shikimate kinase 2, chloroplastic"/>
    <property type="match status" value="1"/>
</dbReference>
<evidence type="ECO:0000256" key="8">
    <source>
        <dbReference type="ARBA" id="ARBA00022741"/>
    </source>
</evidence>
<comment type="subcellular location">
    <subcellularLocation>
        <location evidence="2">Plastid</location>
        <location evidence="2">Chloroplast</location>
    </subcellularLocation>
</comment>
<dbReference type="PRINTS" id="PR01100">
    <property type="entry name" value="SHIKIMTKNASE"/>
</dbReference>
<evidence type="ECO:0000256" key="12">
    <source>
        <dbReference type="ARBA" id="ARBA00048567"/>
    </source>
</evidence>
<dbReference type="GO" id="GO:0004765">
    <property type="term" value="F:shikimate kinase activity"/>
    <property type="evidence" value="ECO:0007669"/>
    <property type="project" value="UniProtKB-EC"/>
</dbReference>
<dbReference type="CDD" id="cd00464">
    <property type="entry name" value="SK"/>
    <property type="match status" value="1"/>
</dbReference>
<evidence type="ECO:0000256" key="7">
    <source>
        <dbReference type="ARBA" id="ARBA00022679"/>
    </source>
</evidence>
<comment type="similarity">
    <text evidence="4">Belongs to the shikimate kinase family.</text>
</comment>
<accession>A0ABD1SD79</accession>